<keyword evidence="1" id="KW-0812">Transmembrane</keyword>
<evidence type="ECO:0000313" key="3">
    <source>
        <dbReference type="Proteomes" id="UP000596202"/>
    </source>
</evidence>
<dbReference type="EMBL" id="CP068108">
    <property type="protein sequence ID" value="QQU00071.1"/>
    <property type="molecule type" value="Genomic_DNA"/>
</dbReference>
<evidence type="ECO:0000313" key="2">
    <source>
        <dbReference type="EMBL" id="QQU00071.1"/>
    </source>
</evidence>
<evidence type="ECO:0000256" key="1">
    <source>
        <dbReference type="SAM" id="Phobius"/>
    </source>
</evidence>
<organism evidence="2 3">
    <name type="scientific">Myroides odoratus</name>
    <name type="common">Flavobacterium odoratum</name>
    <dbReference type="NCBI Taxonomy" id="256"/>
    <lineage>
        <taxon>Bacteria</taxon>
        <taxon>Pseudomonadati</taxon>
        <taxon>Bacteroidota</taxon>
        <taxon>Flavobacteriia</taxon>
        <taxon>Flavobacteriales</taxon>
        <taxon>Flavobacteriaceae</taxon>
        <taxon>Myroides</taxon>
    </lineage>
</organism>
<feature type="transmembrane region" description="Helical" evidence="1">
    <location>
        <begin position="7"/>
        <end position="28"/>
    </location>
</feature>
<keyword evidence="1" id="KW-1133">Transmembrane helix</keyword>
<feature type="transmembrane region" description="Helical" evidence="1">
    <location>
        <begin position="111"/>
        <end position="132"/>
    </location>
</feature>
<proteinExistence type="predicted"/>
<dbReference type="Proteomes" id="UP000596202">
    <property type="component" value="Chromosome"/>
</dbReference>
<gene>
    <name evidence="2" type="ORF">I6I88_18220</name>
</gene>
<reference evidence="2 3" key="1">
    <citation type="submission" date="2021-01" db="EMBL/GenBank/DDBJ databases">
        <title>FDA dAtabase for Regulatory Grade micrObial Sequences (FDA-ARGOS): Supporting development and validation of Infectious Disease Dx tests.</title>
        <authorList>
            <person name="Sproer C."/>
            <person name="Gronow S."/>
            <person name="Severitt S."/>
            <person name="Schroder I."/>
            <person name="Tallon L."/>
            <person name="Sadzewicz L."/>
            <person name="Zhao X."/>
            <person name="Boylan J."/>
            <person name="Ott S."/>
            <person name="Bowen H."/>
            <person name="Vavikolanu K."/>
            <person name="Mehta A."/>
            <person name="Aluvathingal J."/>
            <person name="Nadendla S."/>
            <person name="Lowell S."/>
            <person name="Myers T."/>
            <person name="Yan Y."/>
            <person name="Sichtig H."/>
        </authorList>
    </citation>
    <scope>NUCLEOTIDE SEQUENCE [LARGE SCALE GENOMIC DNA]</scope>
    <source>
        <strain evidence="2 3">FDAARGOS_1131</strain>
    </source>
</reference>
<accession>A0A9Q6Z4I4</accession>
<keyword evidence="1" id="KW-0472">Membrane</keyword>
<feature type="transmembrane region" description="Helical" evidence="1">
    <location>
        <begin position="48"/>
        <end position="68"/>
    </location>
</feature>
<dbReference type="GeneID" id="93529626"/>
<dbReference type="OrthoDB" id="1149093at2"/>
<dbReference type="AlphaFoldDB" id="A0A9Q6Z4I4"/>
<protein>
    <submittedName>
        <fullName evidence="2">Cytochrome d ubiquinol oxidase subunit II</fullName>
    </submittedName>
</protein>
<feature type="transmembrane region" description="Helical" evidence="1">
    <location>
        <begin position="80"/>
        <end position="99"/>
    </location>
</feature>
<sequence length="152" mass="17461">MGKNIFILVLIQALMAVLMSFMIAKMSFMGRMGITFLYREYLVLKSPWKTAALIFAIQLFLIVILAFFKYFTPAKIANALSIFTILLGIGAAYFTYLDFTTTSHKYMKSNFHIGVYLFWVAWVFSAIFFLFLKKKKVALTDLEPTTAILETE</sequence>
<name>A0A9Q6Z4I4_MYROD</name>
<dbReference type="RefSeq" id="WP_002988961.1">
    <property type="nucleotide sequence ID" value="NZ_CP068108.1"/>
</dbReference>